<dbReference type="SUPFAM" id="SSF53254">
    <property type="entry name" value="Phosphoglycerate mutase-like"/>
    <property type="match status" value="1"/>
</dbReference>
<dbReference type="Gene3D" id="3.40.50.1240">
    <property type="entry name" value="Phosphoglycerate mutase-like"/>
    <property type="match status" value="1"/>
</dbReference>
<dbReference type="InterPro" id="IPR029033">
    <property type="entry name" value="His_PPase_superfam"/>
</dbReference>
<keyword evidence="1 5" id="KW-0489">Methyltransferase</keyword>
<dbReference type="Proteomes" id="UP000554235">
    <property type="component" value="Unassembled WGS sequence"/>
</dbReference>
<sequence>MTRHINHAQPSNLEQFCILLKNLWISAQDQFQVVRGDRLEAFVRAALKNSLTTGSTLDKKVFYLDHEWPRGSDQTRGEAKILEELAPKLAEQIKGWPKLLIVELGAGNSTKTEPLLDKLNSPDVHCSYWIVEINKRLLRKRVKELSKKYKHIKCREVYGTFEYGVAMAAHHKGKKVFISLGSTATNFPPEEAVKKVRMYSKIADLLVLGQQGPDGTVDHHAPYDDDTFTKSFIRSGLLTTGNRLLGDTTFNDEWEIDCEITYGPWTHTFRFNRRKATVFRGFLSVKYTEQEFLGICQEAGVPAPDVFSDHETAMIKIPDMMKLPMDIVCIRHGQSVSNVEGEKGYLDITSSSAEECLQFFKNIEAGKGGQISNGDWLMDGLTSEGMKQAREMAFSLCNVYCVTSSPCTRAFQTARAISTSFEWVDHQTGEAGKAGEPAIYIDKRLQEPTPWSQDFVPLLRKDGDRMWTSYLEVKGGRGSDAGQVVGETRVDYTNAIWTQDDAYEHLQTTEARMNALEHPETIEDARKRAKSFLEDLWIEAMKNCCRHIESGWEGTPKMVLVVHGGLMNILEEKFHCKYTRSRDGSWEWQSSTALDHGEVRVFNLCYGDKSIRLEEKSWDREYEELLGHLYRRFESDDRLQYRNTDGSLVDQERGYNDFHAREVDEAIRVLEDPESRKSIEYVQGWGGLKKAPRLPAKTEADP</sequence>
<evidence type="ECO:0000313" key="6">
    <source>
        <dbReference type="Proteomes" id="UP000554235"/>
    </source>
</evidence>
<evidence type="ECO:0000259" key="4">
    <source>
        <dbReference type="Pfam" id="PF10017"/>
    </source>
</evidence>
<dbReference type="GO" id="GO:0032259">
    <property type="term" value="P:methylation"/>
    <property type="evidence" value="ECO:0007669"/>
    <property type="project" value="UniProtKB-KW"/>
</dbReference>
<organism evidence="5 6">
    <name type="scientific">Fusarium albosuccineum</name>
    <dbReference type="NCBI Taxonomy" id="1237068"/>
    <lineage>
        <taxon>Eukaryota</taxon>
        <taxon>Fungi</taxon>
        <taxon>Dikarya</taxon>
        <taxon>Ascomycota</taxon>
        <taxon>Pezizomycotina</taxon>
        <taxon>Sordariomycetes</taxon>
        <taxon>Hypocreomycetidae</taxon>
        <taxon>Hypocreales</taxon>
        <taxon>Nectriaceae</taxon>
        <taxon>Fusarium</taxon>
        <taxon>Fusarium decemcellulare species complex</taxon>
    </lineage>
</organism>
<comment type="caution">
    <text evidence="5">The sequence shown here is derived from an EMBL/GenBank/DDBJ whole genome shotgun (WGS) entry which is preliminary data.</text>
</comment>
<reference evidence="5 6" key="1">
    <citation type="submission" date="2020-01" db="EMBL/GenBank/DDBJ databases">
        <title>Identification and distribution of gene clusters putatively required for synthesis of sphingolipid metabolism inhibitors in phylogenetically diverse species of the filamentous fungus Fusarium.</title>
        <authorList>
            <person name="Kim H.-S."/>
            <person name="Busman M."/>
            <person name="Brown D.W."/>
            <person name="Divon H."/>
            <person name="Uhlig S."/>
            <person name="Proctor R.H."/>
        </authorList>
    </citation>
    <scope>NUCLEOTIDE SEQUENCE [LARGE SCALE GENOMIC DNA]</scope>
    <source>
        <strain evidence="5 6">NRRL 20459</strain>
    </source>
</reference>
<evidence type="ECO:0000313" key="5">
    <source>
        <dbReference type="EMBL" id="KAF4470074.1"/>
    </source>
</evidence>
<accession>A0A8H4LLK4</accession>
<name>A0A8H4LLK4_9HYPO</name>
<dbReference type="InterPro" id="IPR029063">
    <property type="entry name" value="SAM-dependent_MTases_sf"/>
</dbReference>
<dbReference type="PANTHER" id="PTHR43397">
    <property type="entry name" value="ERGOTHIONEINE BIOSYNTHESIS PROTEIN 1"/>
    <property type="match status" value="1"/>
</dbReference>
<dbReference type="Gene3D" id="3.40.50.150">
    <property type="entry name" value="Vaccinia Virus protein VP39"/>
    <property type="match status" value="1"/>
</dbReference>
<feature type="domain" description="Histidine-specific methyltransferase SAM-dependent" evidence="4">
    <location>
        <begin position="74"/>
        <end position="311"/>
    </location>
</feature>
<dbReference type="OrthoDB" id="5044728at2759"/>
<evidence type="ECO:0000256" key="3">
    <source>
        <dbReference type="ARBA" id="ARBA00022691"/>
    </source>
</evidence>
<gene>
    <name evidence="5" type="ORF">FALBO_3019</name>
</gene>
<dbReference type="AlphaFoldDB" id="A0A8H4LLK4"/>
<dbReference type="InterPro" id="IPR051128">
    <property type="entry name" value="EgtD_Methyltrsf_superfamily"/>
</dbReference>
<proteinExistence type="predicted"/>
<keyword evidence="6" id="KW-1185">Reference proteome</keyword>
<dbReference type="Pfam" id="PF10017">
    <property type="entry name" value="Methyltransf_33"/>
    <property type="match status" value="1"/>
</dbReference>
<dbReference type="GO" id="GO:0008168">
    <property type="term" value="F:methyltransferase activity"/>
    <property type="evidence" value="ECO:0007669"/>
    <property type="project" value="UniProtKB-KW"/>
</dbReference>
<keyword evidence="2 5" id="KW-0808">Transferase</keyword>
<keyword evidence="3" id="KW-0949">S-adenosyl-L-methionine</keyword>
<protein>
    <submittedName>
        <fullName evidence="5">4-dimethylallyltryptophan N-methyltransferase</fullName>
    </submittedName>
</protein>
<evidence type="ECO:0000256" key="2">
    <source>
        <dbReference type="ARBA" id="ARBA00022679"/>
    </source>
</evidence>
<dbReference type="EMBL" id="JAADYS010000396">
    <property type="protein sequence ID" value="KAF4470074.1"/>
    <property type="molecule type" value="Genomic_DNA"/>
</dbReference>
<dbReference type="InterPro" id="IPR019257">
    <property type="entry name" value="MeTrfase_dom"/>
</dbReference>
<evidence type="ECO:0000256" key="1">
    <source>
        <dbReference type="ARBA" id="ARBA00022603"/>
    </source>
</evidence>
<dbReference type="PANTHER" id="PTHR43397:SF2">
    <property type="entry name" value="HISTIDINE-SPECIFIC METHYLTRANSFERASE SAM-DEPENDENT DOMAIN-CONTAINING PROTEIN"/>
    <property type="match status" value="1"/>
</dbReference>